<protein>
    <submittedName>
        <fullName evidence="1">Lipid A 3-O-deacylase</fullName>
    </submittedName>
</protein>
<dbReference type="EMBL" id="AZAC01000003">
    <property type="protein sequence ID" value="KIX15354.1"/>
    <property type="molecule type" value="Genomic_DNA"/>
</dbReference>
<organism evidence="1 2">
    <name type="scientific">Dethiosulfatarculus sandiegensis</name>
    <dbReference type="NCBI Taxonomy" id="1429043"/>
    <lineage>
        <taxon>Bacteria</taxon>
        <taxon>Pseudomonadati</taxon>
        <taxon>Thermodesulfobacteriota</taxon>
        <taxon>Desulfarculia</taxon>
        <taxon>Desulfarculales</taxon>
        <taxon>Desulfarculaceae</taxon>
        <taxon>Dethiosulfatarculus</taxon>
    </lineage>
</organism>
<evidence type="ECO:0000313" key="2">
    <source>
        <dbReference type="Proteomes" id="UP000032233"/>
    </source>
</evidence>
<keyword evidence="2" id="KW-1185">Reference proteome</keyword>
<dbReference type="SUPFAM" id="SSF56925">
    <property type="entry name" value="OMPA-like"/>
    <property type="match status" value="1"/>
</dbReference>
<name>A0A0D2JB50_9BACT</name>
<reference evidence="1 2" key="1">
    <citation type="submission" date="2013-11" db="EMBL/GenBank/DDBJ databases">
        <title>Metagenomic analysis of a methanogenic consortium involved in long chain n-alkane degradation.</title>
        <authorList>
            <person name="Davidova I.A."/>
            <person name="Callaghan A.V."/>
            <person name="Wawrik B."/>
            <person name="Pruitt S."/>
            <person name="Marks C."/>
            <person name="Duncan K.E."/>
            <person name="Suflita J.M."/>
        </authorList>
    </citation>
    <scope>NUCLEOTIDE SEQUENCE [LARGE SCALE GENOMIC DNA]</scope>
    <source>
        <strain evidence="1 2">SPR</strain>
    </source>
</reference>
<dbReference type="InParanoid" id="A0A0D2JB50"/>
<dbReference type="InterPro" id="IPR018550">
    <property type="entry name" value="Lipid-A_deacylase-rel"/>
</dbReference>
<dbReference type="Pfam" id="PF09411">
    <property type="entry name" value="PagL"/>
    <property type="match status" value="1"/>
</dbReference>
<accession>A0A0D2JB50</accession>
<dbReference type="AlphaFoldDB" id="A0A0D2JB50"/>
<dbReference type="Proteomes" id="UP000032233">
    <property type="component" value="Unassembled WGS sequence"/>
</dbReference>
<dbReference type="Gene3D" id="2.40.160.20">
    <property type="match status" value="1"/>
</dbReference>
<proteinExistence type="predicted"/>
<dbReference type="InterPro" id="IPR011250">
    <property type="entry name" value="OMP/PagP_B-barrel"/>
</dbReference>
<gene>
    <name evidence="1" type="ORF">X474_04380</name>
</gene>
<sequence length="184" mass="20417">MRQKTLALLTGILLLVLVPGTTASAEAFFKSWGISYYICEDMDLDNEDLKAMGLLLHFDAPLTTWKAFELVFRLEGQAGGYWNYGAGMETALIPALRANLLCADSFKPYLEGGIGPSFNELDIYEMGSNLNFTSFAGMGFSWLLKKAMGIETGVRLRHISNAGLDERNHGVTSAFFHFGFILYF</sequence>
<evidence type="ECO:0000313" key="1">
    <source>
        <dbReference type="EMBL" id="KIX15354.1"/>
    </source>
</evidence>
<dbReference type="RefSeq" id="WP_052514835.1">
    <property type="nucleotide sequence ID" value="NZ_AZAC01000003.1"/>
</dbReference>
<dbReference type="OrthoDB" id="9810217at2"/>
<comment type="caution">
    <text evidence="1">The sequence shown here is derived from an EMBL/GenBank/DDBJ whole genome shotgun (WGS) entry which is preliminary data.</text>
</comment>